<evidence type="ECO:0000256" key="4">
    <source>
        <dbReference type="PROSITE-ProRule" id="PRU01248"/>
    </source>
</evidence>
<dbReference type="InterPro" id="IPR011010">
    <property type="entry name" value="DNA_brk_join_enz"/>
</dbReference>
<accession>A0ABV1NZ73</accession>
<dbReference type="PANTHER" id="PTHR30349">
    <property type="entry name" value="PHAGE INTEGRASE-RELATED"/>
    <property type="match status" value="1"/>
</dbReference>
<protein>
    <submittedName>
        <fullName evidence="7">Site-specific integrase</fullName>
    </submittedName>
</protein>
<evidence type="ECO:0000256" key="1">
    <source>
        <dbReference type="ARBA" id="ARBA00008857"/>
    </source>
</evidence>
<keyword evidence="3" id="KW-0233">DNA recombination</keyword>
<organism evidence="7 8">
    <name type="scientific">Nocardioides kribbensis</name>
    <dbReference type="NCBI Taxonomy" id="305517"/>
    <lineage>
        <taxon>Bacteria</taxon>
        <taxon>Bacillati</taxon>
        <taxon>Actinomycetota</taxon>
        <taxon>Actinomycetes</taxon>
        <taxon>Propionibacteriales</taxon>
        <taxon>Nocardioidaceae</taxon>
        <taxon>Nocardioides</taxon>
    </lineage>
</organism>
<keyword evidence="2 4" id="KW-0238">DNA-binding</keyword>
<evidence type="ECO:0000256" key="3">
    <source>
        <dbReference type="ARBA" id="ARBA00023172"/>
    </source>
</evidence>
<dbReference type="PROSITE" id="PS51898">
    <property type="entry name" value="TYR_RECOMBINASE"/>
    <property type="match status" value="1"/>
</dbReference>
<gene>
    <name evidence="7" type="ORF">V6R90_10795</name>
</gene>
<dbReference type="PANTHER" id="PTHR30349:SF64">
    <property type="entry name" value="PROPHAGE INTEGRASE INTD-RELATED"/>
    <property type="match status" value="1"/>
</dbReference>
<evidence type="ECO:0000259" key="6">
    <source>
        <dbReference type="PROSITE" id="PS51900"/>
    </source>
</evidence>
<dbReference type="Proteomes" id="UP001482520">
    <property type="component" value="Unassembled WGS sequence"/>
</dbReference>
<proteinExistence type="inferred from homology"/>
<keyword evidence="8" id="KW-1185">Reference proteome</keyword>
<evidence type="ECO:0000256" key="2">
    <source>
        <dbReference type="ARBA" id="ARBA00023125"/>
    </source>
</evidence>
<dbReference type="PROSITE" id="PS51900">
    <property type="entry name" value="CB"/>
    <property type="match status" value="1"/>
</dbReference>
<dbReference type="InterPro" id="IPR002104">
    <property type="entry name" value="Integrase_catalytic"/>
</dbReference>
<dbReference type="Gene3D" id="1.10.150.130">
    <property type="match status" value="1"/>
</dbReference>
<dbReference type="Pfam" id="PF00589">
    <property type="entry name" value="Phage_integrase"/>
    <property type="match status" value="1"/>
</dbReference>
<dbReference type="SUPFAM" id="SSF56349">
    <property type="entry name" value="DNA breaking-rejoining enzymes"/>
    <property type="match status" value="1"/>
</dbReference>
<evidence type="ECO:0000259" key="5">
    <source>
        <dbReference type="PROSITE" id="PS51898"/>
    </source>
</evidence>
<name>A0ABV1NZ73_9ACTN</name>
<dbReference type="InterPro" id="IPR013762">
    <property type="entry name" value="Integrase-like_cat_sf"/>
</dbReference>
<feature type="domain" description="Tyr recombinase" evidence="5">
    <location>
        <begin position="160"/>
        <end position="358"/>
    </location>
</feature>
<feature type="domain" description="Core-binding (CB)" evidence="6">
    <location>
        <begin position="59"/>
        <end position="139"/>
    </location>
</feature>
<comment type="similarity">
    <text evidence="1">Belongs to the 'phage' integrase family.</text>
</comment>
<evidence type="ECO:0000313" key="7">
    <source>
        <dbReference type="EMBL" id="MEQ7847768.1"/>
    </source>
</evidence>
<dbReference type="CDD" id="cd00796">
    <property type="entry name" value="INT_Rci_Hp1_C"/>
    <property type="match status" value="1"/>
</dbReference>
<dbReference type="InterPro" id="IPR010998">
    <property type="entry name" value="Integrase_recombinase_N"/>
</dbReference>
<evidence type="ECO:0000313" key="8">
    <source>
        <dbReference type="Proteomes" id="UP001482520"/>
    </source>
</evidence>
<reference evidence="7 8" key="1">
    <citation type="submission" date="2024-02" db="EMBL/GenBank/DDBJ databases">
        <title>Full genome sequence of Nocardioides kribbensis.</title>
        <authorList>
            <person name="Poletto B.L."/>
            <person name="Silva G."/>
            <person name="Galante D."/>
            <person name="Campos K.R."/>
            <person name="Santos M.B.N."/>
            <person name="Sacchi C.T."/>
        </authorList>
    </citation>
    <scope>NUCLEOTIDE SEQUENCE [LARGE SCALE GENOMIC DNA]</scope>
    <source>
        <strain evidence="7 8">O4R</strain>
    </source>
</reference>
<dbReference type="RefSeq" id="WP_349804684.1">
    <property type="nucleotide sequence ID" value="NZ_JBEGDP010000010.1"/>
</dbReference>
<sequence length="373" mass="40865">MGWAEKMPSGKYRGVYRDGDGKKRSAGVYAHKAAAKRAAGAKEELSRASLQRNPEAYKRPWGEWCDEWWPTRNVEASTLKVDGNRLRRHVRPQWGGVAIGSITRQDVKAWCASMRADGLGPTTVQRCAHLLSASLSAAMDAEIIDSNPAANLKLAGSAQAQERFLTRAEFKALRDQMETTGDQLIVDVAVYTGMRPGEWAGLHWNRVDLERGLIRVVETFDEPGGRMKVYPKSKRVRDIPLTPELVTALRELKEEVGDTTTGCGVPHSVGECRSSLVLRTAGGSVVRNSNWSPRWRRAVAAAGIGHARPYDLRHTFASWLLQAGVPLAEVGRLMGHTSVQTTAIYAHLAETPSASILSALAAPLLPREEVETA</sequence>
<dbReference type="InterPro" id="IPR050090">
    <property type="entry name" value="Tyrosine_recombinase_XerCD"/>
</dbReference>
<comment type="caution">
    <text evidence="7">The sequence shown here is derived from an EMBL/GenBank/DDBJ whole genome shotgun (WGS) entry which is preliminary data.</text>
</comment>
<dbReference type="InterPro" id="IPR044068">
    <property type="entry name" value="CB"/>
</dbReference>
<dbReference type="EMBL" id="JBEGDP010000010">
    <property type="protein sequence ID" value="MEQ7847768.1"/>
    <property type="molecule type" value="Genomic_DNA"/>
</dbReference>
<dbReference type="Gene3D" id="1.10.443.10">
    <property type="entry name" value="Intergrase catalytic core"/>
    <property type="match status" value="1"/>
</dbReference>